<evidence type="ECO:0000256" key="5">
    <source>
        <dbReference type="SAM" id="SignalP"/>
    </source>
</evidence>
<proteinExistence type="inferred from homology"/>
<feature type="signal peptide" evidence="5">
    <location>
        <begin position="1"/>
        <end position="23"/>
    </location>
</feature>
<name>A0A518D1C0_9BACT</name>
<dbReference type="AlphaFoldDB" id="A0A518D1C0"/>
<dbReference type="GO" id="GO:0008236">
    <property type="term" value="F:serine-type peptidase activity"/>
    <property type="evidence" value="ECO:0007669"/>
    <property type="project" value="UniProtKB-KW"/>
</dbReference>
<dbReference type="SUPFAM" id="SSF52317">
    <property type="entry name" value="Class I glutamine amidotransferase-like"/>
    <property type="match status" value="1"/>
</dbReference>
<keyword evidence="7" id="KW-1185">Reference proteome</keyword>
<dbReference type="InterPro" id="IPR029062">
    <property type="entry name" value="Class_I_gatase-like"/>
</dbReference>
<dbReference type="EC" id="3.4.15.6" evidence="6"/>
<accession>A0A518D1C0</accession>
<comment type="similarity">
    <text evidence="1">Belongs to the peptidase S51 family.</text>
</comment>
<evidence type="ECO:0000256" key="1">
    <source>
        <dbReference type="ARBA" id="ARBA00006534"/>
    </source>
</evidence>
<dbReference type="GO" id="GO:0006508">
    <property type="term" value="P:proteolysis"/>
    <property type="evidence" value="ECO:0007669"/>
    <property type="project" value="UniProtKB-KW"/>
</dbReference>
<evidence type="ECO:0000256" key="4">
    <source>
        <dbReference type="ARBA" id="ARBA00022825"/>
    </source>
</evidence>
<keyword evidence="6" id="KW-0121">Carboxypeptidase</keyword>
<dbReference type="CDD" id="cd03145">
    <property type="entry name" value="GAT1_cyanophycinase"/>
    <property type="match status" value="1"/>
</dbReference>
<dbReference type="InterPro" id="IPR005320">
    <property type="entry name" value="Peptidase_S51"/>
</dbReference>
<organism evidence="6 7">
    <name type="scientific">Rohdeia mirabilis</name>
    <dbReference type="NCBI Taxonomy" id="2528008"/>
    <lineage>
        <taxon>Bacteria</taxon>
        <taxon>Pseudomonadati</taxon>
        <taxon>Planctomycetota</taxon>
        <taxon>Planctomycetia</taxon>
        <taxon>Planctomycetia incertae sedis</taxon>
        <taxon>Rohdeia</taxon>
    </lineage>
</organism>
<keyword evidence="5" id="KW-0732">Signal</keyword>
<dbReference type="PANTHER" id="PTHR36175">
    <property type="entry name" value="CYANOPHYCINASE"/>
    <property type="match status" value="1"/>
</dbReference>
<evidence type="ECO:0000256" key="2">
    <source>
        <dbReference type="ARBA" id="ARBA00022670"/>
    </source>
</evidence>
<dbReference type="Pfam" id="PF03575">
    <property type="entry name" value="Peptidase_S51"/>
    <property type="match status" value="1"/>
</dbReference>
<dbReference type="EMBL" id="CP036290">
    <property type="protein sequence ID" value="QDU85267.1"/>
    <property type="molecule type" value="Genomic_DNA"/>
</dbReference>
<keyword evidence="2" id="KW-0645">Protease</keyword>
<evidence type="ECO:0000313" key="6">
    <source>
        <dbReference type="EMBL" id="QDU85267.1"/>
    </source>
</evidence>
<dbReference type="GO" id="GO:0008241">
    <property type="term" value="F:peptidyl-dipeptidase activity"/>
    <property type="evidence" value="ECO:0007669"/>
    <property type="project" value="UniProtKB-EC"/>
</dbReference>
<evidence type="ECO:0000313" key="7">
    <source>
        <dbReference type="Proteomes" id="UP000319342"/>
    </source>
</evidence>
<dbReference type="Proteomes" id="UP000319342">
    <property type="component" value="Chromosome"/>
</dbReference>
<protein>
    <submittedName>
        <fullName evidence="6">Cyanophycinase</fullName>
        <ecNumber evidence="6">3.4.15.6</ecNumber>
    </submittedName>
</protein>
<keyword evidence="4" id="KW-0720">Serine protease</keyword>
<reference evidence="6 7" key="1">
    <citation type="submission" date="2019-02" db="EMBL/GenBank/DDBJ databases">
        <title>Deep-cultivation of Planctomycetes and their phenomic and genomic characterization uncovers novel biology.</title>
        <authorList>
            <person name="Wiegand S."/>
            <person name="Jogler M."/>
            <person name="Boedeker C."/>
            <person name="Pinto D."/>
            <person name="Vollmers J."/>
            <person name="Rivas-Marin E."/>
            <person name="Kohn T."/>
            <person name="Peeters S.H."/>
            <person name="Heuer A."/>
            <person name="Rast P."/>
            <person name="Oberbeckmann S."/>
            <person name="Bunk B."/>
            <person name="Jeske O."/>
            <person name="Meyerdierks A."/>
            <person name="Storesund J.E."/>
            <person name="Kallscheuer N."/>
            <person name="Luecker S."/>
            <person name="Lage O.M."/>
            <person name="Pohl T."/>
            <person name="Merkel B.J."/>
            <person name="Hornburger P."/>
            <person name="Mueller R.-W."/>
            <person name="Bruemmer F."/>
            <person name="Labrenz M."/>
            <person name="Spormann A.M."/>
            <person name="Op den Camp H."/>
            <person name="Overmann J."/>
            <person name="Amann R."/>
            <person name="Jetten M.S.M."/>
            <person name="Mascher T."/>
            <person name="Medema M.H."/>
            <person name="Devos D.P."/>
            <person name="Kaster A.-K."/>
            <person name="Ovreas L."/>
            <person name="Rohde M."/>
            <person name="Galperin M.Y."/>
            <person name="Jogler C."/>
        </authorList>
    </citation>
    <scope>NUCLEOTIDE SEQUENCE [LARGE SCALE GENOMIC DNA]</scope>
    <source>
        <strain evidence="6 7">Pla163</strain>
    </source>
</reference>
<sequence precursor="true">MNRPTLSFALALASIAASTPAWVGALDPDRGHGSAAPALAAPTAGPAAEPDELELFRGRMLLAGQGALSDAARTAFVDLAGGGSAHIAVISNAKASGKSDGDAVDWVATGAREQTWLQVNRASDLTDSDTLTTLLAADGIWLDSVPDKLLGEPLLRAVLVNALERDAAIGASGAVAHVLTGVPGVDTDRLCLAPRIELVFGVKDVGDTGPHHRHAKANPARIAVALADGAAVALFAERYVACLGPDQVGFAIYRESGALVDEQVFAGDDERDLGDPLDDRLDLVSWIRQARDAERPVHPPERPGAPVIEKGALIVQGGGGVSDATWERYIALAGGTDARFVCIPSANAMEDDAAPDSYSARELEERGCTNIRIAHVARRERANHDIQLLAALDGADAIWIDGGRTFRFMDRFGETRAAEAIARVLERDGVVGGSSAGCQVVGDFLLRGDPRSNTEMTFEGYTRGMGLLQGVVLDAHFVERGRHAQLRQQVSEHPQLLGLGVDAGTALLVQGSVGEVLGEGDGVVVYDARRGAELSESGLLLRSGARFDLVQGTVLEGR</sequence>
<evidence type="ECO:0000256" key="3">
    <source>
        <dbReference type="ARBA" id="ARBA00022801"/>
    </source>
</evidence>
<dbReference type="GO" id="GO:0004180">
    <property type="term" value="F:carboxypeptidase activity"/>
    <property type="evidence" value="ECO:0007669"/>
    <property type="project" value="UniProtKB-KW"/>
</dbReference>
<dbReference type="RefSeq" id="WP_419185849.1">
    <property type="nucleotide sequence ID" value="NZ_CP036290.1"/>
</dbReference>
<feature type="chain" id="PRO_5021869090" evidence="5">
    <location>
        <begin position="24"/>
        <end position="558"/>
    </location>
</feature>
<keyword evidence="3 6" id="KW-0378">Hydrolase</keyword>
<dbReference type="Gene3D" id="3.40.50.880">
    <property type="match status" value="2"/>
</dbReference>
<gene>
    <name evidence="6" type="primary">cphB_2</name>
    <name evidence="6" type="ORF">Pla163_23950</name>
</gene>
<dbReference type="PANTHER" id="PTHR36175:SF1">
    <property type="entry name" value="CYANOPHYCINASE"/>
    <property type="match status" value="1"/>
</dbReference>